<proteinExistence type="predicted"/>
<protein>
    <submittedName>
        <fullName evidence="2">Uncharacterized protein</fullName>
    </submittedName>
</protein>
<evidence type="ECO:0000256" key="1">
    <source>
        <dbReference type="SAM" id="Coils"/>
    </source>
</evidence>
<dbReference type="InterPro" id="IPR015374">
    <property type="entry name" value="ChAPs"/>
</dbReference>
<organism evidence="2 3">
    <name type="scientific">Tritrichomonas foetus</name>
    <dbReference type="NCBI Taxonomy" id="1144522"/>
    <lineage>
        <taxon>Eukaryota</taxon>
        <taxon>Metamonada</taxon>
        <taxon>Parabasalia</taxon>
        <taxon>Tritrichomonadida</taxon>
        <taxon>Tritrichomonadidae</taxon>
        <taxon>Tritrichomonas</taxon>
    </lineage>
</organism>
<dbReference type="Proteomes" id="UP000179807">
    <property type="component" value="Unassembled WGS sequence"/>
</dbReference>
<dbReference type="PANTHER" id="PTHR31975:SF1">
    <property type="entry name" value="BUD SITE SELECTION PROTEIN 7-RELATED"/>
    <property type="match status" value="1"/>
</dbReference>
<dbReference type="VEuPathDB" id="TrichDB:TRFO_38250"/>
<dbReference type="GeneID" id="94846635"/>
<reference evidence="2" key="1">
    <citation type="submission" date="2016-10" db="EMBL/GenBank/DDBJ databases">
        <authorList>
            <person name="Benchimol M."/>
            <person name="Almeida L.G."/>
            <person name="Vasconcelos A.T."/>
            <person name="Perreira-Neves A."/>
            <person name="Rosa I.A."/>
            <person name="Tasca T."/>
            <person name="Bogo M.R."/>
            <person name="de Souza W."/>
        </authorList>
    </citation>
    <scope>NUCLEOTIDE SEQUENCE [LARGE SCALE GENOMIC DNA]</scope>
    <source>
        <strain evidence="2">K</strain>
    </source>
</reference>
<sequence>MEIDFVDEEEGLDLLEAREMFLNYNIKGLGPDDFVIIKKSLINSKSPNYKYFCHSVSGLMVDSLESFLDYYLKLEQLQNHQNKIQTQKYKFEGGQFRCFNSFSNEELLITVDCELNITTNITELIDQNFDNFLYSSILRYHRPTFPIICATFGCLNPYYLKYLNCYQPRNLNYEEIEYLTKKHPISHEFYFSIAKIVSLTLNSKQFSQYLHQIEHTHPMVLSYIHQIIPKNREISTALYFFIEHHLDFFCDDLNSAITLVNHFCDCQNIEKCIKFVPLLHSNLWNDPRCGICLGRICTHNSKFSDAFGYFNLASFRINNNLNHLNHNDLHESNLNENNINESYINENNININYLSESCWNDKVSKEELKLCKTQLNGIFSDFINAIIEMYLKINNEELFSELIDDFSRKHRLYRHYSQINKTSEYYSDYSENNNDMNIENRKINIELDYRYGKSNTENENSDLFEYYENDNQEAIFLYDPGIESVPQIDNELENMPFSSTFNEALNNVKGIFNQYKKLKNRRANLNQDHVGNLIVAYRVKDGELMNRIFKTVQQSRTVTIADFVIMLKGVVVGLIQITNTLLETYPYNSNHAQKTVLDYTRKLVKQLDELPQLNDNP</sequence>
<dbReference type="GO" id="GO:0006893">
    <property type="term" value="P:Golgi to plasma membrane transport"/>
    <property type="evidence" value="ECO:0007669"/>
    <property type="project" value="TreeGrafter"/>
</dbReference>
<feature type="coiled-coil region" evidence="1">
    <location>
        <begin position="501"/>
        <end position="528"/>
    </location>
</feature>
<evidence type="ECO:0000313" key="3">
    <source>
        <dbReference type="Proteomes" id="UP000179807"/>
    </source>
</evidence>
<gene>
    <name evidence="2" type="ORF">TRFO_38250</name>
</gene>
<keyword evidence="3" id="KW-1185">Reference proteome</keyword>
<dbReference type="AlphaFoldDB" id="A0A1J4JAC3"/>
<dbReference type="PANTHER" id="PTHR31975">
    <property type="entry name" value="BUD SITE SELECTION PROTEIN 7-RELATED"/>
    <property type="match status" value="1"/>
</dbReference>
<dbReference type="RefSeq" id="XP_068348762.1">
    <property type="nucleotide sequence ID" value="XM_068511931.1"/>
</dbReference>
<evidence type="ECO:0000313" key="2">
    <source>
        <dbReference type="EMBL" id="OHS95625.1"/>
    </source>
</evidence>
<dbReference type="EMBL" id="MLAK01001232">
    <property type="protein sequence ID" value="OHS95625.1"/>
    <property type="molecule type" value="Genomic_DNA"/>
</dbReference>
<dbReference type="GO" id="GO:0034044">
    <property type="term" value="C:exomer complex"/>
    <property type="evidence" value="ECO:0007669"/>
    <property type="project" value="TreeGrafter"/>
</dbReference>
<keyword evidence="1" id="KW-0175">Coiled coil</keyword>
<accession>A0A1J4JAC3</accession>
<comment type="caution">
    <text evidence="2">The sequence shown here is derived from an EMBL/GenBank/DDBJ whole genome shotgun (WGS) entry which is preliminary data.</text>
</comment>
<name>A0A1J4JAC3_9EUKA</name>